<dbReference type="AlphaFoldDB" id="A0A0F8ZG85"/>
<protein>
    <submittedName>
        <fullName evidence="2">Uncharacterized protein</fullName>
    </submittedName>
</protein>
<accession>A0A0F8ZG85</accession>
<feature type="compositionally biased region" description="Basic and acidic residues" evidence="1">
    <location>
        <begin position="72"/>
        <end position="84"/>
    </location>
</feature>
<proteinExistence type="predicted"/>
<sequence>YTPEIDMYLYNQLSKALGSEDHAKSSELLERYVAASTQQNKAPVVPETETQQRSQNHTDCSEGENSSQEQINEDKTPLRADDIH</sequence>
<comment type="caution">
    <text evidence="2">The sequence shown here is derived from an EMBL/GenBank/DDBJ whole genome shotgun (WGS) entry which is preliminary data.</text>
</comment>
<organism evidence="2">
    <name type="scientific">marine sediment metagenome</name>
    <dbReference type="NCBI Taxonomy" id="412755"/>
    <lineage>
        <taxon>unclassified sequences</taxon>
        <taxon>metagenomes</taxon>
        <taxon>ecological metagenomes</taxon>
    </lineage>
</organism>
<evidence type="ECO:0000313" key="2">
    <source>
        <dbReference type="EMBL" id="KKK65439.1"/>
    </source>
</evidence>
<feature type="region of interest" description="Disordered" evidence="1">
    <location>
        <begin position="34"/>
        <end position="84"/>
    </location>
</feature>
<feature type="compositionally biased region" description="Polar residues" evidence="1">
    <location>
        <begin position="48"/>
        <end position="70"/>
    </location>
</feature>
<evidence type="ECO:0000256" key="1">
    <source>
        <dbReference type="SAM" id="MobiDB-lite"/>
    </source>
</evidence>
<dbReference type="EMBL" id="LAZR01060557">
    <property type="protein sequence ID" value="KKK65439.1"/>
    <property type="molecule type" value="Genomic_DNA"/>
</dbReference>
<gene>
    <name evidence="2" type="ORF">LCGC14_2974140</name>
</gene>
<feature type="non-terminal residue" evidence="2">
    <location>
        <position position="1"/>
    </location>
</feature>
<reference evidence="2" key="1">
    <citation type="journal article" date="2015" name="Nature">
        <title>Complex archaea that bridge the gap between prokaryotes and eukaryotes.</title>
        <authorList>
            <person name="Spang A."/>
            <person name="Saw J.H."/>
            <person name="Jorgensen S.L."/>
            <person name="Zaremba-Niedzwiedzka K."/>
            <person name="Martijn J."/>
            <person name="Lind A.E."/>
            <person name="van Eijk R."/>
            <person name="Schleper C."/>
            <person name="Guy L."/>
            <person name="Ettema T.J."/>
        </authorList>
    </citation>
    <scope>NUCLEOTIDE SEQUENCE</scope>
</reference>
<name>A0A0F8ZG85_9ZZZZ</name>